<dbReference type="Proteomes" id="UP000239549">
    <property type="component" value="Unassembled WGS sequence"/>
</dbReference>
<feature type="domain" description="Amidohydrolase-related" evidence="7">
    <location>
        <begin position="78"/>
        <end position="364"/>
    </location>
</feature>
<dbReference type="Pfam" id="PF13382">
    <property type="entry name" value="Adenine_deam_C"/>
    <property type="match status" value="1"/>
</dbReference>
<dbReference type="PANTHER" id="PTHR11113:SF2">
    <property type="entry name" value="ADENINE DEAMINASE"/>
    <property type="match status" value="1"/>
</dbReference>
<dbReference type="GO" id="GO:0000034">
    <property type="term" value="F:adenine deaminase activity"/>
    <property type="evidence" value="ECO:0007669"/>
    <property type="project" value="UniProtKB-UniRule"/>
</dbReference>
<dbReference type="PANTHER" id="PTHR11113">
    <property type="entry name" value="N-ACETYLGLUCOSAMINE-6-PHOSPHATE DEACETYLASE"/>
    <property type="match status" value="1"/>
</dbReference>
<dbReference type="GO" id="GO:0006146">
    <property type="term" value="P:adenine catabolic process"/>
    <property type="evidence" value="ECO:0007669"/>
    <property type="project" value="InterPro"/>
</dbReference>
<dbReference type="SUPFAM" id="SSF51338">
    <property type="entry name" value="Composite domain of metallo-dependent hydrolases"/>
    <property type="match status" value="1"/>
</dbReference>
<feature type="domain" description="Adenine deaminase C-terminal" evidence="8">
    <location>
        <begin position="417"/>
        <end position="577"/>
    </location>
</feature>
<dbReference type="InterPro" id="IPR026912">
    <property type="entry name" value="Adenine_deam_C"/>
</dbReference>
<accession>A0A2L2XBN6</accession>
<dbReference type="InterPro" id="IPR006679">
    <property type="entry name" value="Adenine_deam"/>
</dbReference>
<comment type="caution">
    <text evidence="9">The sequence shown here is derived from an EMBL/GenBank/DDBJ whole genome shotgun (WGS) entry which is preliminary data.</text>
</comment>
<comment type="catalytic activity">
    <reaction evidence="5 6">
        <text>adenine + H2O + H(+) = hypoxanthine + NH4(+)</text>
        <dbReference type="Rhea" id="RHEA:23688"/>
        <dbReference type="ChEBI" id="CHEBI:15377"/>
        <dbReference type="ChEBI" id="CHEBI:15378"/>
        <dbReference type="ChEBI" id="CHEBI:16708"/>
        <dbReference type="ChEBI" id="CHEBI:17368"/>
        <dbReference type="ChEBI" id="CHEBI:28938"/>
        <dbReference type="EC" id="3.5.4.2"/>
    </reaction>
</comment>
<reference evidence="10" key="1">
    <citation type="submission" date="2018-02" db="EMBL/GenBank/DDBJ databases">
        <title>Genome sequence of Desulfocucumis palustris strain NAW-5.</title>
        <authorList>
            <person name="Watanabe M."/>
            <person name="Kojima H."/>
            <person name="Fukui M."/>
        </authorList>
    </citation>
    <scope>NUCLEOTIDE SEQUENCE [LARGE SCALE GENOMIC DNA]</scope>
    <source>
        <strain evidence="10">NAW-5</strain>
    </source>
</reference>
<keyword evidence="4 6" id="KW-0464">Manganese</keyword>
<proteinExistence type="inferred from homology"/>
<comment type="similarity">
    <text evidence="1 6">Belongs to the metallo-dependent hydrolases superfamily. Adenine deaminase family.</text>
</comment>
<keyword evidence="10" id="KW-1185">Reference proteome</keyword>
<evidence type="ECO:0000313" key="9">
    <source>
        <dbReference type="EMBL" id="GBF33394.1"/>
    </source>
</evidence>
<dbReference type="SUPFAM" id="SSF51556">
    <property type="entry name" value="Metallo-dependent hydrolases"/>
    <property type="match status" value="1"/>
</dbReference>
<dbReference type="HAMAP" id="MF_01518">
    <property type="entry name" value="Adenine_deamin"/>
    <property type="match status" value="1"/>
</dbReference>
<evidence type="ECO:0000256" key="6">
    <source>
        <dbReference type="HAMAP-Rule" id="MF_01518"/>
    </source>
</evidence>
<evidence type="ECO:0000256" key="2">
    <source>
        <dbReference type="ARBA" id="ARBA00012782"/>
    </source>
</evidence>
<dbReference type="InterPro" id="IPR006680">
    <property type="entry name" value="Amidohydro-rel"/>
</dbReference>
<sequence>MSMELKADLIKRLGRVCLGKEPADLIIDNCDVLNVYTGEILENRQLLIAGDRIAYVGPKLDFPEGPDTGLIDAGGQLLIPGLIDGHIHMDSFLNPEEFVALSLPRGTTTIITECYFPSNAMGIRGVTAFIGQLKNQPQRFFATAPTISYLCSDNGNGSPAINESEMIRLLQLPEIVGTGEIYWSNLLNTGSKEGLINIIEAAVSLGKTLEGHGAGAKNQRLAAMAAQGIDSCHEPITAEEVRERLRLGLFAMIREGSIRRELETVIGPLVEMGLALRRAILVSDGVWPVELLRQGHMDYIVQKAVDLGLNPVTAIQMATINVAEHFHLESHLGGIAPGKCADMVIVPDIKTIKPGLVICRGKVVARDGKMLVNPVKTSFPANAYQCININPVEPDFFRVPVSSPAARVRAIELISTILNRETILDLPVVNGEITITGSDDVIKAAVINRHGGNGGGCTGFIKGFGLKRGALASSYSFGEGNLVVIGADDSDMAAAVNRIRRLRGGIVYCCRGRIMEELPLPIFGYTSEMAGPEAAASFTALEKALREAGCRIDNPLLTLFTLTFTAIPSLRLLSGGYWLSRENRTADVLA</sequence>
<evidence type="ECO:0000256" key="4">
    <source>
        <dbReference type="ARBA" id="ARBA00023211"/>
    </source>
</evidence>
<dbReference type="InterPro" id="IPR032466">
    <property type="entry name" value="Metal_Hydrolase"/>
</dbReference>
<evidence type="ECO:0000256" key="1">
    <source>
        <dbReference type="ARBA" id="ARBA00006773"/>
    </source>
</evidence>
<dbReference type="Gene3D" id="2.30.40.10">
    <property type="entry name" value="Urease, subunit C, domain 1"/>
    <property type="match status" value="1"/>
</dbReference>
<dbReference type="Pfam" id="PF01979">
    <property type="entry name" value="Amidohydro_1"/>
    <property type="match status" value="1"/>
</dbReference>
<dbReference type="InterPro" id="IPR011059">
    <property type="entry name" value="Metal-dep_hydrolase_composite"/>
</dbReference>
<evidence type="ECO:0000256" key="3">
    <source>
        <dbReference type="ARBA" id="ARBA00022801"/>
    </source>
</evidence>
<evidence type="ECO:0000256" key="5">
    <source>
        <dbReference type="ARBA" id="ARBA00047720"/>
    </source>
</evidence>
<dbReference type="OrthoDB" id="9775607at2"/>
<name>A0A2L2XBN6_9FIRM</name>
<dbReference type="RefSeq" id="WP_104371799.1">
    <property type="nucleotide sequence ID" value="NZ_BFAV01000098.1"/>
</dbReference>
<dbReference type="AlphaFoldDB" id="A0A2L2XBN6"/>
<protein>
    <recommendedName>
        <fullName evidence="2 6">Adenine deaminase</fullName>
        <shortName evidence="6">Adenase</shortName>
        <shortName evidence="6">Adenine aminase</shortName>
        <ecNumber evidence="2 6">3.5.4.2</ecNumber>
    </recommendedName>
</protein>
<organism evidence="9 10">
    <name type="scientific">Desulfocucumis palustris</name>
    <dbReference type="NCBI Taxonomy" id="1898651"/>
    <lineage>
        <taxon>Bacteria</taxon>
        <taxon>Bacillati</taxon>
        <taxon>Bacillota</taxon>
        <taxon>Clostridia</taxon>
        <taxon>Eubacteriales</taxon>
        <taxon>Desulfocucumaceae</taxon>
        <taxon>Desulfocucumis</taxon>
    </lineage>
</organism>
<gene>
    <name evidence="6" type="primary">ade</name>
    <name evidence="9" type="ORF">DCCM_2495</name>
</gene>
<dbReference type="EC" id="3.5.4.2" evidence="2 6"/>
<dbReference type="Gene3D" id="3.20.20.140">
    <property type="entry name" value="Metal-dependent hydrolases"/>
    <property type="match status" value="1"/>
</dbReference>
<evidence type="ECO:0000313" key="10">
    <source>
        <dbReference type="Proteomes" id="UP000239549"/>
    </source>
</evidence>
<comment type="cofactor">
    <cofactor evidence="6">
        <name>Mn(2+)</name>
        <dbReference type="ChEBI" id="CHEBI:29035"/>
    </cofactor>
</comment>
<keyword evidence="3 6" id="KW-0378">Hydrolase</keyword>
<evidence type="ECO:0000259" key="7">
    <source>
        <dbReference type="Pfam" id="PF01979"/>
    </source>
</evidence>
<dbReference type="EMBL" id="BFAV01000098">
    <property type="protein sequence ID" value="GBF33394.1"/>
    <property type="molecule type" value="Genomic_DNA"/>
</dbReference>
<evidence type="ECO:0000259" key="8">
    <source>
        <dbReference type="Pfam" id="PF13382"/>
    </source>
</evidence>